<dbReference type="InterPro" id="IPR039260">
    <property type="entry name" value="Cpg-3"/>
</dbReference>
<dbReference type="STRING" id="75913.A0A0K0G2J4"/>
<feature type="signal peptide" evidence="1">
    <location>
        <begin position="1"/>
        <end position="27"/>
    </location>
</feature>
<evidence type="ECO:0000256" key="1">
    <source>
        <dbReference type="SAM" id="SignalP"/>
    </source>
</evidence>
<reference evidence="2" key="1">
    <citation type="submission" date="2014-07" db="EMBL/GenBank/DDBJ databases">
        <authorList>
            <person name="Martin A.A"/>
            <person name="De Silva N."/>
        </authorList>
    </citation>
    <scope>NUCLEOTIDE SEQUENCE</scope>
</reference>
<keyword evidence="2" id="KW-1185">Reference proteome</keyword>
<keyword evidence="1" id="KW-0732">Signal</keyword>
<feature type="chain" id="PRO_5005330650" evidence="1">
    <location>
        <begin position="28"/>
        <end position="670"/>
    </location>
</feature>
<evidence type="ECO:0000313" key="2">
    <source>
        <dbReference type="Proteomes" id="UP000035680"/>
    </source>
</evidence>
<sequence>MRVFTNTVLLTITVISLHTFLLSAGLAKRDIGSAIIDGITGTVGAFGGGIKDTVVGTIDASKSDEGGEYGKSKAGNIAGAVIGGLVGGAVNTGKAIGGGIRNTVSEAKHREKRSVDAEVVAIESVNQTYLNLQTTTTGVHTNPTTETYATTTTYATTITQAAKLCECGTTEKTLTESLAKKLIELLSSTAATTTKAADIQFDGTFAAPEDGSCGCECICRRVKIAHQPPTTTTTTTTTTMAPTTTAMEDSGRKLCRCLCDRDDLFEKLSIAIPTTTRAGTAVDTEDRLCRCTCEGENAFHLPLAIVPVTVATTEMTPVDEHTDEGDSCECMCDRDDLFYEPTTTTTTQAPARKPCRCMCGMHHEITTTTEPTTTTVQTTTPKEYCRCVCENDDLFYEPITTTTRAPKRKPCRCMCSMEQFYDEPEPTTTPTTTTVQTTTQRLCQCVCDRDDMYFEPTTTTTQVPRRRQCRCACRRQHDTTTPTTTPTTTTVQTTTRKKLCRCVCDDYYYEPATTTTEAPRKRKCHCTCDEDDDSYGQPHVAQIVHDEPVYETMTTTPAIPTTTEFMECVKNRKCYSDADCYEGSCVGAFVGTCNCNACTPSKRCRSDIDCGGLIGACDLRRRRCDCQKAHSAFGFPQLIDTLTKFCHKRKCSGEPDSCNGLPCYSGVCMC</sequence>
<protein>
    <submittedName>
        <fullName evidence="3">FAS1 domain-containing protein</fullName>
    </submittedName>
</protein>
<dbReference type="Proteomes" id="UP000035680">
    <property type="component" value="Unassembled WGS sequence"/>
</dbReference>
<name>A0A0K0G2J4_STRVS</name>
<accession>A0A0K0G2J4</accession>
<reference evidence="3" key="2">
    <citation type="submission" date="2015-08" db="UniProtKB">
        <authorList>
            <consortium name="WormBaseParasite"/>
        </authorList>
    </citation>
    <scope>IDENTIFICATION</scope>
</reference>
<proteinExistence type="predicted"/>
<dbReference type="PANTHER" id="PTHR37973:SF1">
    <property type="entry name" value="DICKKOPF_N DOMAIN-CONTAINING PROTEIN"/>
    <property type="match status" value="1"/>
</dbReference>
<dbReference type="AlphaFoldDB" id="A0A0K0G2J4"/>
<dbReference type="PANTHER" id="PTHR37973">
    <property type="entry name" value="CHONDROITIN PROTEOGLYCAN 3"/>
    <property type="match status" value="1"/>
</dbReference>
<evidence type="ECO:0000313" key="3">
    <source>
        <dbReference type="WBParaSite" id="SVE_1894300.1"/>
    </source>
</evidence>
<organism evidence="2 3">
    <name type="scientific">Strongyloides venezuelensis</name>
    <name type="common">Threadworm</name>
    <dbReference type="NCBI Taxonomy" id="75913"/>
    <lineage>
        <taxon>Eukaryota</taxon>
        <taxon>Metazoa</taxon>
        <taxon>Ecdysozoa</taxon>
        <taxon>Nematoda</taxon>
        <taxon>Chromadorea</taxon>
        <taxon>Rhabditida</taxon>
        <taxon>Tylenchina</taxon>
        <taxon>Panagrolaimomorpha</taxon>
        <taxon>Strongyloidoidea</taxon>
        <taxon>Strongyloididae</taxon>
        <taxon>Strongyloides</taxon>
    </lineage>
</organism>
<dbReference type="WBParaSite" id="SVE_1894300.1">
    <property type="protein sequence ID" value="SVE_1894300.1"/>
    <property type="gene ID" value="SVE_1894300"/>
</dbReference>